<feature type="compositionally biased region" description="Basic residues" evidence="1">
    <location>
        <begin position="423"/>
        <end position="435"/>
    </location>
</feature>
<evidence type="ECO:0000313" key="3">
    <source>
        <dbReference type="Proteomes" id="UP000553957"/>
    </source>
</evidence>
<name>A0A841S9I0_9ACTN</name>
<evidence type="ECO:0000256" key="1">
    <source>
        <dbReference type="SAM" id="MobiDB-lite"/>
    </source>
</evidence>
<dbReference type="PANTHER" id="PTHR43106:SF1">
    <property type="entry name" value="DEHYDROGENASE-RELATED"/>
    <property type="match status" value="1"/>
</dbReference>
<feature type="region of interest" description="Disordered" evidence="1">
    <location>
        <begin position="423"/>
        <end position="466"/>
    </location>
</feature>
<dbReference type="EMBL" id="JACHKF010000001">
    <property type="protein sequence ID" value="MBB6566320.1"/>
    <property type="molecule type" value="Genomic_DNA"/>
</dbReference>
<proteinExistence type="predicted"/>
<organism evidence="2 3">
    <name type="scientific">Kribbella sandramycini</name>
    <dbReference type="NCBI Taxonomy" id="60450"/>
    <lineage>
        <taxon>Bacteria</taxon>
        <taxon>Bacillati</taxon>
        <taxon>Actinomycetota</taxon>
        <taxon>Actinomycetes</taxon>
        <taxon>Propionibacteriales</taxon>
        <taxon>Kribbellaceae</taxon>
        <taxon>Kribbella</taxon>
    </lineage>
</organism>
<evidence type="ECO:0000313" key="2">
    <source>
        <dbReference type="EMBL" id="MBB6566320.1"/>
    </source>
</evidence>
<dbReference type="Gene3D" id="3.50.50.60">
    <property type="entry name" value="FAD/NAD(P)-binding domain"/>
    <property type="match status" value="1"/>
</dbReference>
<gene>
    <name evidence="2" type="ORF">HNR71_001957</name>
</gene>
<comment type="caution">
    <text evidence="2">The sequence shown here is derived from an EMBL/GenBank/DDBJ whole genome shotgun (WGS) entry which is preliminary data.</text>
</comment>
<dbReference type="PANTHER" id="PTHR43106">
    <property type="entry name" value="DEHYDROGENASE-RELATED"/>
    <property type="match status" value="1"/>
</dbReference>
<dbReference type="Proteomes" id="UP000553957">
    <property type="component" value="Unassembled WGS sequence"/>
</dbReference>
<feature type="compositionally biased region" description="Low complexity" evidence="1">
    <location>
        <begin position="436"/>
        <end position="450"/>
    </location>
</feature>
<dbReference type="AlphaFoldDB" id="A0A841S9I0"/>
<sequence length="466" mass="48196">MNRLALLVVGAGPAGIFAALRSGLPPEQVLIVDEGREVEARLGARRFGLDVPGTIATGFGGAGLFSNGQLCLTHQIGSTIAHRFPAAEVNRRQHAIDAILHDGMDIGELRPIGPAAGIAATARRHGLSYLQYAVRQLDSDQLIRMTTRLRDRILHTARLSCETACVAIEPTGGGWLVRLEGKLNGVFEAANVVLAPGKAGAGWLRETGTALGLSREAAAPRLGVRLQGPAGFLSALLAGSGDPRLTWSVGDGVRVRLQNLSDGDVVPATSQGLIVVGGTSARAAGFERSSGTVMVTSGLCAADVRRIVAGVNDASRDGVLTQSLPEFLAGGGGLDEHYPARLTELLRRFVLRLANVCPEVLHPSTVVHGPAVEGLTDRFDVTDELEARGRPGLYLAGDGPGLTGGIIGAADSGWLAGASIARRSGRTAARPRTRRPVPGVRTGPAAAPARDAGRPSDGVTVVPPAG</sequence>
<protein>
    <submittedName>
        <fullName evidence="2">Putative FAD-dependent dehydrogenase</fullName>
    </submittedName>
</protein>
<accession>A0A841S9I0</accession>
<reference evidence="2 3" key="1">
    <citation type="submission" date="2020-08" db="EMBL/GenBank/DDBJ databases">
        <title>Sequencing the genomes of 1000 actinobacteria strains.</title>
        <authorList>
            <person name="Klenk H.-P."/>
        </authorList>
    </citation>
    <scope>NUCLEOTIDE SEQUENCE [LARGE SCALE GENOMIC DNA]</scope>
    <source>
        <strain evidence="2 3">DSM 15626</strain>
    </source>
</reference>
<dbReference type="SUPFAM" id="SSF51905">
    <property type="entry name" value="FAD/NAD(P)-binding domain"/>
    <property type="match status" value="1"/>
</dbReference>
<dbReference type="InterPro" id="IPR036188">
    <property type="entry name" value="FAD/NAD-bd_sf"/>
</dbReference>